<evidence type="ECO:0000313" key="1">
    <source>
        <dbReference type="Proteomes" id="UP000887565"/>
    </source>
</evidence>
<name>A0A915K9K6_ROMCU</name>
<proteinExistence type="predicted"/>
<sequence>NIEFLLEIYPKLENSLREKNLRRSFYNIELQILPQISQANCSDSKKPNFYHYSTNRRILQQLKCKHKLPGLISDYRRLYYAYTSCILRLKEKFEKFGRKNQDFSCSF</sequence>
<dbReference type="Gene3D" id="1.20.1060.10">
    <property type="entry name" value="Taq DNA Polymerase, Chain T, domain 4"/>
    <property type="match status" value="1"/>
</dbReference>
<accession>A0A915K9K6</accession>
<keyword evidence="1" id="KW-1185">Reference proteome</keyword>
<reference evidence="2" key="1">
    <citation type="submission" date="2022-11" db="UniProtKB">
        <authorList>
            <consortium name="WormBaseParasite"/>
        </authorList>
    </citation>
    <scope>IDENTIFICATION</scope>
</reference>
<organism evidence="1 2">
    <name type="scientific">Romanomermis culicivorax</name>
    <name type="common">Nematode worm</name>
    <dbReference type="NCBI Taxonomy" id="13658"/>
    <lineage>
        <taxon>Eukaryota</taxon>
        <taxon>Metazoa</taxon>
        <taxon>Ecdysozoa</taxon>
        <taxon>Nematoda</taxon>
        <taxon>Enoplea</taxon>
        <taxon>Dorylaimia</taxon>
        <taxon>Mermithida</taxon>
        <taxon>Mermithoidea</taxon>
        <taxon>Mermithidae</taxon>
        <taxon>Romanomermis</taxon>
    </lineage>
</organism>
<dbReference type="AlphaFoldDB" id="A0A915K9K6"/>
<dbReference type="WBParaSite" id="nRc.2.0.1.t35049-RA">
    <property type="protein sequence ID" value="nRc.2.0.1.t35049-RA"/>
    <property type="gene ID" value="nRc.2.0.1.g35049"/>
</dbReference>
<dbReference type="Proteomes" id="UP000887565">
    <property type="component" value="Unplaced"/>
</dbReference>
<protein>
    <submittedName>
        <fullName evidence="2">Maturase K</fullName>
    </submittedName>
</protein>
<evidence type="ECO:0000313" key="2">
    <source>
        <dbReference type="WBParaSite" id="nRc.2.0.1.t35049-RA"/>
    </source>
</evidence>